<dbReference type="Pfam" id="PF02753">
    <property type="entry name" value="PapD_C"/>
    <property type="match status" value="1"/>
</dbReference>
<dbReference type="InterPro" id="IPR018046">
    <property type="entry name" value="Pili_assmbl_chaperone_CS"/>
</dbReference>
<protein>
    <submittedName>
        <fullName evidence="12">Chaperone protein FimC</fullName>
    </submittedName>
</protein>
<evidence type="ECO:0000256" key="9">
    <source>
        <dbReference type="SAM" id="SignalP"/>
    </source>
</evidence>
<dbReference type="InterPro" id="IPR001829">
    <property type="entry name" value="Pili_assmbl_chaperone_bac"/>
</dbReference>
<reference evidence="14 15" key="1">
    <citation type="submission" date="2018-06" db="EMBL/GenBank/DDBJ databases">
        <authorList>
            <consortium name="Pathogen Informatics"/>
            <person name="Doyle S."/>
        </authorList>
    </citation>
    <scope>NUCLEOTIDE SEQUENCE [LARGE SCALE GENOMIC DNA]</scope>
    <source>
        <strain evidence="13 15">NCTC7304</strain>
        <strain evidence="12 14">NCTC7307</strain>
    </source>
</reference>
<evidence type="ECO:0000256" key="6">
    <source>
        <dbReference type="ARBA" id="ARBA00023186"/>
    </source>
</evidence>
<keyword evidence="7" id="KW-0393">Immunoglobulin domain</keyword>
<dbReference type="PRINTS" id="PR00969">
    <property type="entry name" value="CHAPERONPILI"/>
</dbReference>
<name>A0A2X4TG54_SALER</name>
<dbReference type="InterPro" id="IPR016147">
    <property type="entry name" value="Pili_assmbl_chaperone_N"/>
</dbReference>
<dbReference type="InterPro" id="IPR016148">
    <property type="entry name" value="Pili_assmbl_chaperone_C"/>
</dbReference>
<comment type="subcellular location">
    <subcellularLocation>
        <location evidence="1 8">Periplasm</location>
    </subcellularLocation>
</comment>
<dbReference type="SUPFAM" id="SSF49584">
    <property type="entry name" value="Periplasmic chaperone C-domain"/>
    <property type="match status" value="1"/>
</dbReference>
<dbReference type="Pfam" id="PF00345">
    <property type="entry name" value="PapD_N"/>
    <property type="match status" value="1"/>
</dbReference>
<dbReference type="FunFam" id="2.60.40.10:FF:000458">
    <property type="entry name" value="Molecular chaperone FimC"/>
    <property type="match status" value="1"/>
</dbReference>
<feature type="domain" description="Pili assembly chaperone N-terminal" evidence="10">
    <location>
        <begin position="23"/>
        <end position="140"/>
    </location>
</feature>
<dbReference type="PANTHER" id="PTHR30251">
    <property type="entry name" value="PILUS ASSEMBLY CHAPERONE"/>
    <property type="match status" value="1"/>
</dbReference>
<dbReference type="Gene3D" id="2.60.40.10">
    <property type="entry name" value="Immunoglobulins"/>
    <property type="match status" value="2"/>
</dbReference>
<evidence type="ECO:0000256" key="2">
    <source>
        <dbReference type="ARBA" id="ARBA00007399"/>
    </source>
</evidence>
<dbReference type="Proteomes" id="UP000248731">
    <property type="component" value="Chromosome 1"/>
</dbReference>
<dbReference type="AlphaFoldDB" id="A0A2X4TG54"/>
<proteinExistence type="inferred from homology"/>
<dbReference type="EMBL" id="LS483466">
    <property type="protein sequence ID" value="SQI25419.1"/>
    <property type="molecule type" value="Genomic_DNA"/>
</dbReference>
<organism evidence="12 14">
    <name type="scientific">Salmonella enterica subsp. arizonae</name>
    <dbReference type="NCBI Taxonomy" id="59203"/>
    <lineage>
        <taxon>Bacteria</taxon>
        <taxon>Pseudomonadati</taxon>
        <taxon>Pseudomonadota</taxon>
        <taxon>Gammaproteobacteria</taxon>
        <taxon>Enterobacterales</taxon>
        <taxon>Enterobacteriaceae</taxon>
        <taxon>Salmonella</taxon>
    </lineage>
</organism>
<dbReference type="PANTHER" id="PTHR30251:SF9">
    <property type="entry name" value="CHAPERONE PROTEIN CAF1M"/>
    <property type="match status" value="1"/>
</dbReference>
<feature type="domain" description="Pili assembly chaperone C-terminal" evidence="11">
    <location>
        <begin position="162"/>
        <end position="216"/>
    </location>
</feature>
<dbReference type="SUPFAM" id="SSF49354">
    <property type="entry name" value="PapD-like"/>
    <property type="match status" value="1"/>
</dbReference>
<evidence type="ECO:0000313" key="15">
    <source>
        <dbReference type="Proteomes" id="UP000254762"/>
    </source>
</evidence>
<evidence type="ECO:0000256" key="4">
    <source>
        <dbReference type="ARBA" id="ARBA00022729"/>
    </source>
</evidence>
<dbReference type="Proteomes" id="UP000254762">
    <property type="component" value="Unassembled WGS sequence"/>
</dbReference>
<keyword evidence="6 8" id="KW-0143">Chaperone</keyword>
<evidence type="ECO:0000256" key="3">
    <source>
        <dbReference type="ARBA" id="ARBA00022558"/>
    </source>
</evidence>
<comment type="similarity">
    <text evidence="2 8">Belongs to the periplasmic pilus chaperone family.</text>
</comment>
<evidence type="ECO:0000259" key="11">
    <source>
        <dbReference type="Pfam" id="PF02753"/>
    </source>
</evidence>
<keyword evidence="4 9" id="KW-0732">Signal</keyword>
<evidence type="ECO:0000313" key="13">
    <source>
        <dbReference type="EMBL" id="SUG33748.1"/>
    </source>
</evidence>
<dbReference type="InterPro" id="IPR050643">
    <property type="entry name" value="Periplasmic_pilus_chap"/>
</dbReference>
<dbReference type="PROSITE" id="PS00635">
    <property type="entry name" value="PILI_CHAPERONE"/>
    <property type="match status" value="1"/>
</dbReference>
<dbReference type="EMBL" id="UGXD01000002">
    <property type="protein sequence ID" value="SUG33748.1"/>
    <property type="molecule type" value="Genomic_DNA"/>
</dbReference>
<dbReference type="InterPro" id="IPR036316">
    <property type="entry name" value="Pili_assmbl_chap_C_dom_sf"/>
</dbReference>
<sequence length="225" mass="24847">MKLYSPLLAFVPLFAIATVAEAGVIVGGTRIIYDGNKKETSISVKNPDKFSYLIQSWADISEGSKEKAPFIVTPPLFRLSAGQENMLRIIRTGGNLPEDRESLFWMNIKSIPATEKQESANVLQIAVKTRIKIIYRPQTLKNVPENFADKLTWQRMGNQLRVNNPTPYYMNFSLVNVGTTMIQDATYVAPMSNSTFTIPAGAAGDVSWTLISDYGAAGAKHSSHL</sequence>
<evidence type="ECO:0000259" key="10">
    <source>
        <dbReference type="Pfam" id="PF00345"/>
    </source>
</evidence>
<evidence type="ECO:0000256" key="7">
    <source>
        <dbReference type="ARBA" id="ARBA00023319"/>
    </source>
</evidence>
<dbReference type="InterPro" id="IPR013783">
    <property type="entry name" value="Ig-like_fold"/>
</dbReference>
<dbReference type="GO" id="GO:0071555">
    <property type="term" value="P:cell wall organization"/>
    <property type="evidence" value="ECO:0007669"/>
    <property type="project" value="InterPro"/>
</dbReference>
<keyword evidence="3" id="KW-1029">Fimbrium biogenesis</keyword>
<keyword evidence="5" id="KW-0574">Periplasm</keyword>
<accession>A0A2X4TG54</accession>
<evidence type="ECO:0000256" key="5">
    <source>
        <dbReference type="ARBA" id="ARBA00022764"/>
    </source>
</evidence>
<dbReference type="InterPro" id="IPR008962">
    <property type="entry name" value="PapD-like_sf"/>
</dbReference>
<evidence type="ECO:0000256" key="8">
    <source>
        <dbReference type="RuleBase" id="RU003918"/>
    </source>
</evidence>
<evidence type="ECO:0000313" key="12">
    <source>
        <dbReference type="EMBL" id="SQI25419.1"/>
    </source>
</evidence>
<gene>
    <name evidence="12" type="primary">fimC_1</name>
    <name evidence="13" type="synonym">fimC_3</name>
    <name evidence="13" type="ORF">NCTC7304_03240</name>
    <name evidence="12" type="ORF">NCTC7307_03358</name>
</gene>
<feature type="chain" id="PRO_5036326842" evidence="9">
    <location>
        <begin position="23"/>
        <end position="225"/>
    </location>
</feature>
<keyword evidence="14" id="KW-1185">Reference proteome</keyword>
<feature type="signal peptide" evidence="9">
    <location>
        <begin position="1"/>
        <end position="22"/>
    </location>
</feature>
<dbReference type="GO" id="GO:0030288">
    <property type="term" value="C:outer membrane-bounded periplasmic space"/>
    <property type="evidence" value="ECO:0007669"/>
    <property type="project" value="InterPro"/>
</dbReference>
<evidence type="ECO:0000256" key="1">
    <source>
        <dbReference type="ARBA" id="ARBA00004418"/>
    </source>
</evidence>
<evidence type="ECO:0000313" key="14">
    <source>
        <dbReference type="Proteomes" id="UP000248731"/>
    </source>
</evidence>